<dbReference type="InterPro" id="IPR051203">
    <property type="entry name" value="Polysaccharide_Synthase-Rel"/>
</dbReference>
<name>A0A0F9DLL9_9ZZZZ</name>
<reference evidence="3" key="1">
    <citation type="journal article" date="2015" name="Nature">
        <title>Complex archaea that bridge the gap between prokaryotes and eukaryotes.</title>
        <authorList>
            <person name="Spang A."/>
            <person name="Saw J.H."/>
            <person name="Jorgensen S.L."/>
            <person name="Zaremba-Niedzwiedzka K."/>
            <person name="Martijn J."/>
            <person name="Lind A.E."/>
            <person name="van Eijk R."/>
            <person name="Schleper C."/>
            <person name="Guy L."/>
            <person name="Ettema T.J."/>
        </authorList>
    </citation>
    <scope>NUCLEOTIDE SEQUENCE</scope>
</reference>
<gene>
    <name evidence="3" type="ORF">LCGC14_2183380</name>
</gene>
<feature type="domain" description="Polysaccharide biosynthesis protein CapD-like" evidence="2">
    <location>
        <begin position="1"/>
        <end position="268"/>
    </location>
</feature>
<feature type="non-terminal residue" evidence="3">
    <location>
        <position position="1"/>
    </location>
</feature>
<protein>
    <recommendedName>
        <fullName evidence="2">Polysaccharide biosynthesis protein CapD-like domain-containing protein</fullName>
    </recommendedName>
</protein>
<dbReference type="InterPro" id="IPR036291">
    <property type="entry name" value="NAD(P)-bd_dom_sf"/>
</dbReference>
<organism evidence="3">
    <name type="scientific">marine sediment metagenome</name>
    <dbReference type="NCBI Taxonomy" id="412755"/>
    <lineage>
        <taxon>unclassified sequences</taxon>
        <taxon>metagenomes</taxon>
        <taxon>ecological metagenomes</taxon>
    </lineage>
</organism>
<sequence length="320" mass="36274">GGTGSWGNELTTQLLEKDPEEIRILSRGEFAQVTMKRKFNDDRLNFVIGNVRDYSLVKNAFKNIDYIFHLAALKHVPICEEQPLEALKTNVNGTKNVIKAAMVNNVTKVIDVSTDKAVDPLNFYGMTKAIGERLIIHANKISDYTKFMCIRAGNVLGTNGSVVPLFVDTIKRFNKVAITDKRMTRFFTTLHEAIGLLFKAAEDSIGGETFVEHMPSFKLTDLVDVLIEEYGNENTNIIEIGTRPGEKIDEVLVSKYEVSSAFEYEEDYYLILPILYIDGLADHYKYQNLKKVTFNEYSSRTQLYDKVKLKALLRLGGFIN</sequence>
<dbReference type="Pfam" id="PF02719">
    <property type="entry name" value="Polysacc_synt_2"/>
    <property type="match status" value="1"/>
</dbReference>
<dbReference type="PANTHER" id="PTHR43318:SF2">
    <property type="entry name" value="UDP-N-ACETYLGLUCOSAMINE 4,6-DEHYDRATASE (INVERTING)"/>
    <property type="match status" value="1"/>
</dbReference>
<dbReference type="Gene3D" id="3.40.50.720">
    <property type="entry name" value="NAD(P)-binding Rossmann-like Domain"/>
    <property type="match status" value="1"/>
</dbReference>
<evidence type="ECO:0000313" key="3">
    <source>
        <dbReference type="EMBL" id="KKL62618.1"/>
    </source>
</evidence>
<comment type="similarity">
    <text evidence="1">Belongs to the polysaccharide synthase family.</text>
</comment>
<dbReference type="AlphaFoldDB" id="A0A0F9DLL9"/>
<accession>A0A0F9DLL9</accession>
<comment type="caution">
    <text evidence="3">The sequence shown here is derived from an EMBL/GenBank/DDBJ whole genome shotgun (WGS) entry which is preliminary data.</text>
</comment>
<dbReference type="InterPro" id="IPR003869">
    <property type="entry name" value="Polysac_CapD-like"/>
</dbReference>
<evidence type="ECO:0000259" key="2">
    <source>
        <dbReference type="Pfam" id="PF02719"/>
    </source>
</evidence>
<evidence type="ECO:0000256" key="1">
    <source>
        <dbReference type="ARBA" id="ARBA00007430"/>
    </source>
</evidence>
<dbReference type="PANTHER" id="PTHR43318">
    <property type="entry name" value="UDP-N-ACETYLGLUCOSAMINE 4,6-DEHYDRATASE"/>
    <property type="match status" value="1"/>
</dbReference>
<dbReference type="EMBL" id="LAZR01028435">
    <property type="protein sequence ID" value="KKL62618.1"/>
    <property type="molecule type" value="Genomic_DNA"/>
</dbReference>
<proteinExistence type="inferred from homology"/>
<dbReference type="SUPFAM" id="SSF51735">
    <property type="entry name" value="NAD(P)-binding Rossmann-fold domains"/>
    <property type="match status" value="1"/>
</dbReference>